<keyword evidence="1" id="KW-0812">Transmembrane</keyword>
<name>A0AAV7R4N4_PLEWA</name>
<feature type="non-terminal residue" evidence="2">
    <location>
        <position position="54"/>
    </location>
</feature>
<feature type="non-terminal residue" evidence="2">
    <location>
        <position position="1"/>
    </location>
</feature>
<keyword evidence="1" id="KW-0472">Membrane</keyword>
<proteinExistence type="predicted"/>
<dbReference type="Proteomes" id="UP001066276">
    <property type="component" value="Chromosome 6"/>
</dbReference>
<evidence type="ECO:0000313" key="3">
    <source>
        <dbReference type="Proteomes" id="UP001066276"/>
    </source>
</evidence>
<organism evidence="2 3">
    <name type="scientific">Pleurodeles waltl</name>
    <name type="common">Iberian ribbed newt</name>
    <dbReference type="NCBI Taxonomy" id="8319"/>
    <lineage>
        <taxon>Eukaryota</taxon>
        <taxon>Metazoa</taxon>
        <taxon>Chordata</taxon>
        <taxon>Craniata</taxon>
        <taxon>Vertebrata</taxon>
        <taxon>Euteleostomi</taxon>
        <taxon>Amphibia</taxon>
        <taxon>Batrachia</taxon>
        <taxon>Caudata</taxon>
        <taxon>Salamandroidea</taxon>
        <taxon>Salamandridae</taxon>
        <taxon>Pleurodelinae</taxon>
        <taxon>Pleurodeles</taxon>
    </lineage>
</organism>
<feature type="transmembrane region" description="Helical" evidence="1">
    <location>
        <begin position="20"/>
        <end position="40"/>
    </location>
</feature>
<keyword evidence="3" id="KW-1185">Reference proteome</keyword>
<evidence type="ECO:0000256" key="1">
    <source>
        <dbReference type="SAM" id="Phobius"/>
    </source>
</evidence>
<evidence type="ECO:0000313" key="2">
    <source>
        <dbReference type="EMBL" id="KAJ1146201.1"/>
    </source>
</evidence>
<protein>
    <submittedName>
        <fullName evidence="2">Uncharacterized protein</fullName>
    </submittedName>
</protein>
<gene>
    <name evidence="2" type="ORF">NDU88_012481</name>
</gene>
<comment type="caution">
    <text evidence="2">The sequence shown here is derived from an EMBL/GenBank/DDBJ whole genome shotgun (WGS) entry which is preliminary data.</text>
</comment>
<keyword evidence="1" id="KW-1133">Transmembrane helix</keyword>
<dbReference type="AlphaFoldDB" id="A0AAV7R4N4"/>
<reference evidence="2" key="1">
    <citation type="journal article" date="2022" name="bioRxiv">
        <title>Sequencing and chromosome-scale assembly of the giantPleurodeles waltlgenome.</title>
        <authorList>
            <person name="Brown T."/>
            <person name="Elewa A."/>
            <person name="Iarovenko S."/>
            <person name="Subramanian E."/>
            <person name="Araus A.J."/>
            <person name="Petzold A."/>
            <person name="Susuki M."/>
            <person name="Suzuki K.-i.T."/>
            <person name="Hayashi T."/>
            <person name="Toyoda A."/>
            <person name="Oliveira C."/>
            <person name="Osipova E."/>
            <person name="Leigh N.D."/>
            <person name="Simon A."/>
            <person name="Yun M.H."/>
        </authorList>
    </citation>
    <scope>NUCLEOTIDE SEQUENCE</scope>
    <source>
        <strain evidence="2">20211129_DDA</strain>
        <tissue evidence="2">Liver</tissue>
    </source>
</reference>
<accession>A0AAV7R4N4</accession>
<sequence length="54" mass="6333">VYGHCCTREVNHLEMFSLTKWWVCILLGVILVTSVMHHVLQKVSILTKNKEQEH</sequence>
<dbReference type="EMBL" id="JANPWB010000010">
    <property type="protein sequence ID" value="KAJ1146201.1"/>
    <property type="molecule type" value="Genomic_DNA"/>
</dbReference>